<feature type="non-terminal residue" evidence="1">
    <location>
        <position position="1"/>
    </location>
</feature>
<protein>
    <submittedName>
        <fullName evidence="1">Uncharacterized protein</fullName>
    </submittedName>
</protein>
<sequence>LHLLPAQVLQLAGAGHLLLLRWRNGGARAAGLRAWQLVPSGARAGRGGPGFRRRSRRDLDCRWRGPACVPRASYRSAGRHRPLAQAVS</sequence>
<dbReference type="EMBL" id="LWDX02030250">
    <property type="protein sequence ID" value="OEL28344.1"/>
    <property type="molecule type" value="Genomic_DNA"/>
</dbReference>
<accession>A0A1E5VTD9</accession>
<organism evidence="1 2">
    <name type="scientific">Dichanthelium oligosanthes</name>
    <dbReference type="NCBI Taxonomy" id="888268"/>
    <lineage>
        <taxon>Eukaryota</taxon>
        <taxon>Viridiplantae</taxon>
        <taxon>Streptophyta</taxon>
        <taxon>Embryophyta</taxon>
        <taxon>Tracheophyta</taxon>
        <taxon>Spermatophyta</taxon>
        <taxon>Magnoliopsida</taxon>
        <taxon>Liliopsida</taxon>
        <taxon>Poales</taxon>
        <taxon>Poaceae</taxon>
        <taxon>PACMAD clade</taxon>
        <taxon>Panicoideae</taxon>
        <taxon>Panicodae</taxon>
        <taxon>Paniceae</taxon>
        <taxon>Dichantheliinae</taxon>
        <taxon>Dichanthelium</taxon>
    </lineage>
</organism>
<name>A0A1E5VTD9_9POAL</name>
<evidence type="ECO:0000313" key="1">
    <source>
        <dbReference type="EMBL" id="OEL28344.1"/>
    </source>
</evidence>
<reference evidence="1 2" key="1">
    <citation type="submission" date="2016-09" db="EMBL/GenBank/DDBJ databases">
        <title>The draft genome of Dichanthelium oligosanthes: A C3 panicoid grass species.</title>
        <authorList>
            <person name="Studer A.J."/>
            <person name="Schnable J.C."/>
            <person name="Brutnell T.P."/>
        </authorList>
    </citation>
    <scope>NUCLEOTIDE SEQUENCE [LARGE SCALE GENOMIC DNA]</scope>
    <source>
        <strain evidence="2">cv. Kellogg 1175</strain>
        <tissue evidence="1">Leaf</tissue>
    </source>
</reference>
<proteinExistence type="predicted"/>
<evidence type="ECO:0000313" key="2">
    <source>
        <dbReference type="Proteomes" id="UP000095767"/>
    </source>
</evidence>
<gene>
    <name evidence="1" type="ORF">BAE44_0010637</name>
</gene>
<keyword evidence="2" id="KW-1185">Reference proteome</keyword>
<dbReference type="AlphaFoldDB" id="A0A1E5VTD9"/>
<comment type="caution">
    <text evidence="1">The sequence shown here is derived from an EMBL/GenBank/DDBJ whole genome shotgun (WGS) entry which is preliminary data.</text>
</comment>
<dbReference type="Proteomes" id="UP000095767">
    <property type="component" value="Unassembled WGS sequence"/>
</dbReference>